<evidence type="ECO:0000313" key="1">
    <source>
        <dbReference type="EMBL" id="OUP66770.1"/>
    </source>
</evidence>
<evidence type="ECO:0000313" key="2">
    <source>
        <dbReference type="Proteomes" id="UP000196386"/>
    </source>
</evidence>
<reference evidence="2" key="1">
    <citation type="submission" date="2017-04" db="EMBL/GenBank/DDBJ databases">
        <title>Function of individual gut microbiota members based on whole genome sequencing of pure cultures obtained from chicken caecum.</title>
        <authorList>
            <person name="Medvecky M."/>
            <person name="Cejkova D."/>
            <person name="Polansky O."/>
            <person name="Karasova D."/>
            <person name="Kubasova T."/>
            <person name="Cizek A."/>
            <person name="Rychlik I."/>
        </authorList>
    </citation>
    <scope>NUCLEOTIDE SEQUENCE [LARGE SCALE GENOMIC DNA]</scope>
    <source>
        <strain evidence="2">An175</strain>
    </source>
</reference>
<proteinExistence type="predicted"/>
<gene>
    <name evidence="1" type="ORF">B5F11_19045</name>
</gene>
<dbReference type="EMBL" id="NFKP01000038">
    <property type="protein sequence ID" value="OUP66770.1"/>
    <property type="molecule type" value="Genomic_DNA"/>
</dbReference>
<dbReference type="Proteomes" id="UP000196386">
    <property type="component" value="Unassembled WGS sequence"/>
</dbReference>
<dbReference type="AlphaFoldDB" id="A0A1Y4MP67"/>
<name>A0A1Y4MP67_9FIRM</name>
<comment type="caution">
    <text evidence="1">The sequence shown here is derived from an EMBL/GenBank/DDBJ whole genome shotgun (WGS) entry which is preliminary data.</text>
</comment>
<sequence>MRRPLTAGRCACPAGYSGLPGAVAPGADKPRLRPFSHITRGGPAALPLWYPHLCLARSYWLHAGTFRGKIIKLFPAPGLGPWDRGGPPLSHEARRVALPQLVCARSAAIAALRKATRRRRTPERTPPL</sequence>
<protein>
    <submittedName>
        <fullName evidence="1">Uncharacterized protein</fullName>
    </submittedName>
</protein>
<organism evidence="1 2">
    <name type="scientific">Anaerotruncus colihominis</name>
    <dbReference type="NCBI Taxonomy" id="169435"/>
    <lineage>
        <taxon>Bacteria</taxon>
        <taxon>Bacillati</taxon>
        <taxon>Bacillota</taxon>
        <taxon>Clostridia</taxon>
        <taxon>Eubacteriales</taxon>
        <taxon>Oscillospiraceae</taxon>
        <taxon>Anaerotruncus</taxon>
    </lineage>
</organism>
<accession>A0A1Y4MP67</accession>